<dbReference type="UniPathway" id="UPA00643"/>
<proteinExistence type="inferred from homology"/>
<organism evidence="5">
    <name type="scientific">Candidatus Methanomethylicus mesodigestus</name>
    <dbReference type="NCBI Taxonomy" id="1867258"/>
    <lineage>
        <taxon>Archaea</taxon>
        <taxon>Thermoproteota</taxon>
        <taxon>Methanosuratincolia</taxon>
        <taxon>Candidatus Methanomethylicales</taxon>
        <taxon>Candidatus Methanomethylicaceae</taxon>
        <taxon>Candidatus Methanomethylicus</taxon>
    </lineage>
</organism>
<evidence type="ECO:0000313" key="5">
    <source>
        <dbReference type="EMBL" id="HFK20736.1"/>
    </source>
</evidence>
<keyword evidence="5" id="KW-0489">Methyltransferase</keyword>
<accession>A0A7C3J3Y2</accession>
<evidence type="ECO:0000256" key="3">
    <source>
        <dbReference type="ARBA" id="ARBA00012853"/>
    </source>
</evidence>
<evidence type="ECO:0000256" key="4">
    <source>
        <dbReference type="ARBA" id="ARBA00047505"/>
    </source>
</evidence>
<protein>
    <recommendedName>
        <fullName evidence="3">[methylamine--corrinoid protein] Co-methyltransferase</fullName>
        <ecNumber evidence="3">2.1.1.248</ecNumber>
    </recommendedName>
</protein>
<comment type="pathway">
    <text evidence="1">One-carbon metabolism; methanogenesis from methylamine.</text>
</comment>
<dbReference type="EMBL" id="DSTX01000010">
    <property type="protein sequence ID" value="HFK20736.1"/>
    <property type="molecule type" value="Genomic_DNA"/>
</dbReference>
<comment type="similarity">
    <text evidence="2">Belongs to the monomethylamine methyltransferase family.</text>
</comment>
<dbReference type="EC" id="2.1.1.248" evidence="3"/>
<dbReference type="InterPro" id="IPR008031">
    <property type="entry name" value="MtmB_MeTrfase"/>
</dbReference>
<evidence type="ECO:0000256" key="2">
    <source>
        <dbReference type="ARBA" id="ARBA00009675"/>
    </source>
</evidence>
<dbReference type="InterPro" id="IPR036655">
    <property type="entry name" value="MtmB_sf"/>
</dbReference>
<comment type="caution">
    <text evidence="5">The sequence shown here is derived from an EMBL/GenBank/DDBJ whole genome shotgun (WGS) entry which is preliminary data.</text>
</comment>
<gene>
    <name evidence="5" type="ORF">ENS19_05565</name>
</gene>
<dbReference type="GO" id="GO:0032259">
    <property type="term" value="P:methylation"/>
    <property type="evidence" value="ECO:0007669"/>
    <property type="project" value="UniProtKB-KW"/>
</dbReference>
<dbReference type="Gene3D" id="3.20.20.460">
    <property type="entry name" value="Monomethylamine methyltransferase MtmB"/>
    <property type="match status" value="1"/>
</dbReference>
<name>A0A7C3J3Y2_9CREN</name>
<dbReference type="AlphaFoldDB" id="A0A7C3J3Y2"/>
<dbReference type="GO" id="GO:0043852">
    <property type="term" value="F:monomethylamine methyltransferase activity"/>
    <property type="evidence" value="ECO:0007669"/>
    <property type="project" value="UniProtKB-EC"/>
</dbReference>
<reference evidence="5" key="1">
    <citation type="journal article" date="2020" name="mSystems">
        <title>Genome- and Community-Level Interaction Insights into Carbon Utilization and Element Cycling Functions of Hydrothermarchaeota in Hydrothermal Sediment.</title>
        <authorList>
            <person name="Zhou Z."/>
            <person name="Liu Y."/>
            <person name="Xu W."/>
            <person name="Pan J."/>
            <person name="Luo Z.H."/>
            <person name="Li M."/>
        </authorList>
    </citation>
    <scope>NUCLEOTIDE SEQUENCE [LARGE SCALE GENOMIC DNA]</scope>
    <source>
        <strain evidence="5">SpSt-468</strain>
    </source>
</reference>
<keyword evidence="5" id="KW-0808">Transferase</keyword>
<dbReference type="Pfam" id="PF05369">
    <property type="entry name" value="MtmB"/>
    <property type="match status" value="1"/>
</dbReference>
<sequence>MNSIWEVIDKAETGAFMEEKDFDLKVVARLCRELVKEHGIKYDPNQIVSADDSMADDVFEAGMKLALEAGAYCIDTKRVIKFDEAELKEALLSAPKSITIGEGKDSRVLYARGVEDPRPAIICGGQAGAAIPEEWYLQMAISYMKEPLIDMINNGGLAMVEGRKVRTKTPLEIQACRRELTMLREAAARAGRPGIGFIAAESSVSALGDLAIAHERYMRKSDSHLVALLNELKTDFDRISKVVNFTEYGAFNCTLVDPIIGGYAGGPEGVAVCFVASFLLGRAMYRSEFHVCHPIHFKYMSTSAPECMWNLNIVGQAMARNAPFIIMGDVWTSAGAGSEMVFYETAANTITNVVTGSHPLGVSATNGKYPHASGLETRFMAEVAHAVARSRMTRERANEVVVALANEYRDKQGKPDIGKPFPELYDTRKVVPNKEWVEVYLKMRKEIAEKFDLDLLY</sequence>
<comment type="catalytic activity">
    <reaction evidence="4">
        <text>Co(I)-[methylamine-specific corrinoid protein] + methylamine + H(+) = methyl-Co(III)-[methylamine-specific corrinoid protein] + NH4(+)</text>
        <dbReference type="Rhea" id="RHEA:26059"/>
        <dbReference type="Rhea" id="RHEA-COMP:11120"/>
        <dbReference type="Rhea" id="RHEA-COMP:11121"/>
        <dbReference type="ChEBI" id="CHEBI:15378"/>
        <dbReference type="ChEBI" id="CHEBI:28938"/>
        <dbReference type="ChEBI" id="CHEBI:59338"/>
        <dbReference type="ChEBI" id="CHEBI:85033"/>
        <dbReference type="ChEBI" id="CHEBI:85035"/>
        <dbReference type="EC" id="2.1.1.248"/>
    </reaction>
</comment>
<dbReference type="SUPFAM" id="SSF75098">
    <property type="entry name" value="Monomethylamine methyltransferase MtmB"/>
    <property type="match status" value="1"/>
</dbReference>
<evidence type="ECO:0000256" key="1">
    <source>
        <dbReference type="ARBA" id="ARBA00005111"/>
    </source>
</evidence>